<reference evidence="2" key="1">
    <citation type="submission" date="2023-06" db="EMBL/GenBank/DDBJ databases">
        <title>WGS-Sequencing of Streptomyces ficellus isolate 21 collected from sand in Gara Djebilet Iron Mine in Algeria.</title>
        <authorList>
            <person name="Zegers G.P."/>
            <person name="Gomez A."/>
            <person name="Gueddou A."/>
            <person name="Zahara A.F."/>
            <person name="Worth M."/>
            <person name="Sevigny J.L."/>
            <person name="Tisa L."/>
        </authorList>
    </citation>
    <scope>NUCLEOTIDE SEQUENCE</scope>
    <source>
        <strain evidence="2">AS11</strain>
    </source>
</reference>
<proteinExistence type="predicted"/>
<sequence>MSTPVARIAHDVSSRALAWLHANRHHGRLSCLPSTDFETDETYKALGETALAASLVLRSGVAGATELHLARALLDFSWQQLGSGTLLYERLLHHPLKTDPLETYAHFVRGGYSHPQLARLLAHTVTLPSTHAAELLPNRRLAVANAIRVCRLDHGDGAPDWESLTRATWLGTTPDPWHIDWVTGYYATHTIYHLTDWGRLPAFLPPDLADYASTWLPVWIDIWAETSQWDLMAELMMAGDCLPVPRTDPNDWQLVANLQHQDGMMPCDNQPISDDPVERFIDHQHTTIVVVIAGTLALARALDRPPPH</sequence>
<feature type="domain" description="DUF6895" evidence="1">
    <location>
        <begin position="14"/>
        <end position="294"/>
    </location>
</feature>
<accession>A0ABT7Z757</accession>
<evidence type="ECO:0000313" key="2">
    <source>
        <dbReference type="EMBL" id="MDN3294911.1"/>
    </source>
</evidence>
<dbReference type="Proteomes" id="UP001174050">
    <property type="component" value="Unassembled WGS sequence"/>
</dbReference>
<dbReference type="RefSeq" id="WP_290111951.1">
    <property type="nucleotide sequence ID" value="NZ_JAUEPL010000015.1"/>
</dbReference>
<dbReference type="EMBL" id="JAUEPL010000015">
    <property type="protein sequence ID" value="MDN3294911.1"/>
    <property type="molecule type" value="Genomic_DNA"/>
</dbReference>
<organism evidence="2 3">
    <name type="scientific">Streptomyces ficellus</name>
    <dbReference type="NCBI Taxonomy" id="1977088"/>
    <lineage>
        <taxon>Bacteria</taxon>
        <taxon>Bacillati</taxon>
        <taxon>Actinomycetota</taxon>
        <taxon>Actinomycetes</taxon>
        <taxon>Kitasatosporales</taxon>
        <taxon>Streptomycetaceae</taxon>
        <taxon>Streptomyces</taxon>
    </lineage>
</organism>
<comment type="caution">
    <text evidence="2">The sequence shown here is derived from an EMBL/GenBank/DDBJ whole genome shotgun (WGS) entry which is preliminary data.</text>
</comment>
<name>A0ABT7Z757_9ACTN</name>
<dbReference type="InterPro" id="IPR054190">
    <property type="entry name" value="DUF6895"/>
</dbReference>
<keyword evidence="3" id="KW-1185">Reference proteome</keyword>
<evidence type="ECO:0000259" key="1">
    <source>
        <dbReference type="Pfam" id="PF21836"/>
    </source>
</evidence>
<protein>
    <recommendedName>
        <fullName evidence="1">DUF6895 domain-containing protein</fullName>
    </recommendedName>
</protein>
<gene>
    <name evidence="2" type="ORF">QWM81_12780</name>
</gene>
<dbReference type="Pfam" id="PF21836">
    <property type="entry name" value="DUF6895"/>
    <property type="match status" value="1"/>
</dbReference>
<evidence type="ECO:0000313" key="3">
    <source>
        <dbReference type="Proteomes" id="UP001174050"/>
    </source>
</evidence>